<accession>A0A644FAL7</accession>
<proteinExistence type="predicted"/>
<reference evidence="1 2" key="1">
    <citation type="journal article" date="2007" name="Science">
        <title>Genomic minimalism in the early diverging intestinal parasite Giardia lamblia.</title>
        <authorList>
            <person name="Morrison H.G."/>
            <person name="McArthur A.G."/>
            <person name="Gillin F.D."/>
            <person name="Aley S.B."/>
            <person name="Adam R.D."/>
            <person name="Olsen G.J."/>
            <person name="Best A.A."/>
            <person name="Cande W.Z."/>
            <person name="Chen F."/>
            <person name="Cipriano M.J."/>
            <person name="Davids B.J."/>
            <person name="Dawson S.C."/>
            <person name="Elmendorf H.G."/>
            <person name="Hehl A.B."/>
            <person name="Holder M.E."/>
            <person name="Huse S.M."/>
            <person name="Kim U.U."/>
            <person name="Lasek-Nesselquist E."/>
            <person name="Manning G."/>
            <person name="Nigam A."/>
            <person name="Nixon J.E."/>
            <person name="Palm D."/>
            <person name="Passamaneck N.E."/>
            <person name="Prabhu A."/>
            <person name="Reich C.I."/>
            <person name="Reiner D.S."/>
            <person name="Samuelson J."/>
            <person name="Svard S.G."/>
            <person name="Sogin M.L."/>
        </authorList>
    </citation>
    <scope>NUCLEOTIDE SEQUENCE [LARGE SCALE GENOMIC DNA]</scope>
    <source>
        <strain evidence="1 2">WB C6</strain>
    </source>
</reference>
<name>A0A644FAL7_GIAIC</name>
<evidence type="ECO:0000313" key="1">
    <source>
        <dbReference type="EMBL" id="KAE8305701.1"/>
    </source>
</evidence>
<sequence>MPYLPPFGFVPEILAQPASVSQGKLWELITFYSDHLFWLRCDKCPRGRLPLRAFRRRSARRAGQIRCLTRWRAEMIELYMARKGLLGQKLLPAVLSPRDGRLQIRALRAFQKISSMAFWREPDPEKRRALKLEHVDKCAALESFYHAWDLFEEGYDE</sequence>
<dbReference type="AlphaFoldDB" id="A0A644FAL7"/>
<dbReference type="InParanoid" id="A0A644FAL7"/>
<dbReference type="Proteomes" id="UP000001548">
    <property type="component" value="Unassembled WGS sequence"/>
</dbReference>
<keyword evidence="2" id="KW-1185">Reference proteome</keyword>
<comment type="caution">
    <text evidence="1">The sequence shown here is derived from an EMBL/GenBank/DDBJ whole genome shotgun (WGS) entry which is preliminary data.</text>
</comment>
<dbReference type="EMBL" id="AACB03000001">
    <property type="protein sequence ID" value="KAE8305701.1"/>
    <property type="molecule type" value="Genomic_DNA"/>
</dbReference>
<organism evidence="1 2">
    <name type="scientific">Giardia intestinalis (strain ATCC 50803 / WB clone C6)</name>
    <name type="common">Giardia lamblia</name>
    <dbReference type="NCBI Taxonomy" id="184922"/>
    <lineage>
        <taxon>Eukaryota</taxon>
        <taxon>Metamonada</taxon>
        <taxon>Diplomonadida</taxon>
        <taxon>Hexamitidae</taxon>
        <taxon>Giardiinae</taxon>
        <taxon>Giardia</taxon>
    </lineage>
</organism>
<evidence type="ECO:0000313" key="2">
    <source>
        <dbReference type="Proteomes" id="UP000001548"/>
    </source>
</evidence>
<gene>
    <name evidence="1" type="ORF">GL50803_0025080</name>
</gene>
<protein>
    <submittedName>
        <fullName evidence="1">Uncharacterized protein</fullName>
    </submittedName>
</protein>